<sequence length="352" mass="38131">MKSHPSLLALTDSCLPSYHSDDPKQDLPSQNSERRAMHDQLELVPSTPQPSYGSQLENISPLQLTIDAPVSTGENGVLYPSASPYEPGPFSPTHPFLDQNFSLYFGTEGLPYALSPTSSQQESPSGYPEEYWEGMDTLPTDSFNSSPDATGPAPLSYQYSGPSDHSRPNPAIGHHTRRGFSCSAIPDLKDYSATAVPQSLQGLGPYRGMSTAGSPEEVNADGIVRNSPHETYGFTQAPSYNQSNGTEALVGMTPAYGVHNNFPSGSTGYTAHYQRGSASHVEQQDMNIFVDCLPPHHFIPANTLKTENRRPVSYPHANNAGYPGTYQGYGGASTVSCLSPREYDYQAHLVYT</sequence>
<keyword evidence="3" id="KW-1185">Reference proteome</keyword>
<feature type="compositionally biased region" description="Polar residues" evidence="1">
    <location>
        <begin position="115"/>
        <end position="124"/>
    </location>
</feature>
<feature type="region of interest" description="Disordered" evidence="1">
    <location>
        <begin position="12"/>
        <end position="54"/>
    </location>
</feature>
<dbReference type="InParanoid" id="A0A0C3A7R5"/>
<name>A0A0C3A7R5_9AGAM</name>
<gene>
    <name evidence="2" type="ORF">SCLCIDRAFT_924564</name>
</gene>
<evidence type="ECO:0000313" key="2">
    <source>
        <dbReference type="EMBL" id="KIM60902.1"/>
    </source>
</evidence>
<feature type="compositionally biased region" description="Polar residues" evidence="1">
    <location>
        <begin position="139"/>
        <end position="148"/>
    </location>
</feature>
<dbReference type="Proteomes" id="UP000053989">
    <property type="component" value="Unassembled WGS sequence"/>
</dbReference>
<reference evidence="2 3" key="1">
    <citation type="submission" date="2014-04" db="EMBL/GenBank/DDBJ databases">
        <authorList>
            <consortium name="DOE Joint Genome Institute"/>
            <person name="Kuo A."/>
            <person name="Kohler A."/>
            <person name="Nagy L.G."/>
            <person name="Floudas D."/>
            <person name="Copeland A."/>
            <person name="Barry K.W."/>
            <person name="Cichocki N."/>
            <person name="Veneault-Fourrey C."/>
            <person name="LaButti K."/>
            <person name="Lindquist E.A."/>
            <person name="Lipzen A."/>
            <person name="Lundell T."/>
            <person name="Morin E."/>
            <person name="Murat C."/>
            <person name="Sun H."/>
            <person name="Tunlid A."/>
            <person name="Henrissat B."/>
            <person name="Grigoriev I.V."/>
            <person name="Hibbett D.S."/>
            <person name="Martin F."/>
            <person name="Nordberg H.P."/>
            <person name="Cantor M.N."/>
            <person name="Hua S.X."/>
        </authorList>
    </citation>
    <scope>NUCLEOTIDE SEQUENCE [LARGE SCALE GENOMIC DNA]</scope>
    <source>
        <strain evidence="2 3">Foug A</strain>
    </source>
</reference>
<feature type="compositionally biased region" description="Basic and acidic residues" evidence="1">
    <location>
        <begin position="32"/>
        <end position="41"/>
    </location>
</feature>
<proteinExistence type="predicted"/>
<evidence type="ECO:0000256" key="1">
    <source>
        <dbReference type="SAM" id="MobiDB-lite"/>
    </source>
</evidence>
<dbReference type="EMBL" id="KN822057">
    <property type="protein sequence ID" value="KIM60902.1"/>
    <property type="molecule type" value="Genomic_DNA"/>
</dbReference>
<dbReference type="AlphaFoldDB" id="A0A0C3A7R5"/>
<organism evidence="2 3">
    <name type="scientific">Scleroderma citrinum Foug A</name>
    <dbReference type="NCBI Taxonomy" id="1036808"/>
    <lineage>
        <taxon>Eukaryota</taxon>
        <taxon>Fungi</taxon>
        <taxon>Dikarya</taxon>
        <taxon>Basidiomycota</taxon>
        <taxon>Agaricomycotina</taxon>
        <taxon>Agaricomycetes</taxon>
        <taxon>Agaricomycetidae</taxon>
        <taxon>Boletales</taxon>
        <taxon>Sclerodermatineae</taxon>
        <taxon>Sclerodermataceae</taxon>
        <taxon>Scleroderma</taxon>
    </lineage>
</organism>
<accession>A0A0C3A7R5</accession>
<reference evidence="3" key="2">
    <citation type="submission" date="2015-01" db="EMBL/GenBank/DDBJ databases">
        <title>Evolutionary Origins and Diversification of the Mycorrhizal Mutualists.</title>
        <authorList>
            <consortium name="DOE Joint Genome Institute"/>
            <consortium name="Mycorrhizal Genomics Consortium"/>
            <person name="Kohler A."/>
            <person name="Kuo A."/>
            <person name="Nagy L.G."/>
            <person name="Floudas D."/>
            <person name="Copeland A."/>
            <person name="Barry K.W."/>
            <person name="Cichocki N."/>
            <person name="Veneault-Fourrey C."/>
            <person name="LaButti K."/>
            <person name="Lindquist E.A."/>
            <person name="Lipzen A."/>
            <person name="Lundell T."/>
            <person name="Morin E."/>
            <person name="Murat C."/>
            <person name="Riley R."/>
            <person name="Ohm R."/>
            <person name="Sun H."/>
            <person name="Tunlid A."/>
            <person name="Henrissat B."/>
            <person name="Grigoriev I.V."/>
            <person name="Hibbett D.S."/>
            <person name="Martin F."/>
        </authorList>
    </citation>
    <scope>NUCLEOTIDE SEQUENCE [LARGE SCALE GENOMIC DNA]</scope>
    <source>
        <strain evidence="3">Foug A</strain>
    </source>
</reference>
<evidence type="ECO:0000313" key="3">
    <source>
        <dbReference type="Proteomes" id="UP000053989"/>
    </source>
</evidence>
<protein>
    <submittedName>
        <fullName evidence="2">Uncharacterized protein</fullName>
    </submittedName>
</protein>
<feature type="region of interest" description="Disordered" evidence="1">
    <location>
        <begin position="114"/>
        <end position="169"/>
    </location>
</feature>
<dbReference type="HOGENOM" id="CLU_787924_0_0_1"/>